<dbReference type="InterPro" id="IPR011032">
    <property type="entry name" value="GroES-like_sf"/>
</dbReference>
<dbReference type="Gene3D" id="3.90.180.10">
    <property type="entry name" value="Medium-chain alcohol dehydrogenases, catalytic domain"/>
    <property type="match status" value="1"/>
</dbReference>
<dbReference type="InterPro" id="IPR013154">
    <property type="entry name" value="ADH-like_N"/>
</dbReference>
<dbReference type="InterPro" id="IPR036291">
    <property type="entry name" value="NAD(P)-bd_dom_sf"/>
</dbReference>
<name>A0A6L5GEL4_9ACTN</name>
<sequence>MLDTPLVGARQEPVMRAVIQERYGTPDLVELGELPEPVPADGEVLIKVRAASLNGSDRENLAGSPFYARLGGLRRPRKPVPGSDVAGVVAAVGAAVTEFAPGDEVFGELAGYRGGLAEYVATPPNLLARKPPGLSFVDAAALPQAGCIALRATKGVKDGDAVLVNGAGGAGGALVVGLAKHFGAEVTAVDRADKADYLRQIGADEAIDFEAEDWAERRGRYDRIIDLIAHRSPYRVQRALRPGGAYLMVGGRTRILLATLIAGPTAGWRAGKRVRVLAVPQSRAHLEEVTALVLDGAAAPVVDRVYPLAEAPAAFARIAAGDNRGKVVVEVP</sequence>
<dbReference type="SUPFAM" id="SSF50129">
    <property type="entry name" value="GroES-like"/>
    <property type="match status" value="1"/>
</dbReference>
<organism evidence="2 3">
    <name type="scientific">Glycomyces albidus</name>
    <dbReference type="NCBI Taxonomy" id="2656774"/>
    <lineage>
        <taxon>Bacteria</taxon>
        <taxon>Bacillati</taxon>
        <taxon>Actinomycetota</taxon>
        <taxon>Actinomycetes</taxon>
        <taxon>Glycomycetales</taxon>
        <taxon>Glycomycetaceae</taxon>
        <taxon>Glycomyces</taxon>
    </lineage>
</organism>
<dbReference type="Pfam" id="PF08240">
    <property type="entry name" value="ADH_N"/>
    <property type="match status" value="1"/>
</dbReference>
<dbReference type="PANTHER" id="PTHR44013">
    <property type="entry name" value="ZINC-TYPE ALCOHOL DEHYDROGENASE-LIKE PROTEIN C16A3.02C"/>
    <property type="match status" value="1"/>
</dbReference>
<keyword evidence="3" id="KW-1185">Reference proteome</keyword>
<dbReference type="InterPro" id="IPR020843">
    <property type="entry name" value="ER"/>
</dbReference>
<feature type="domain" description="Enoyl reductase (ER)" evidence="1">
    <location>
        <begin position="24"/>
        <end position="329"/>
    </location>
</feature>
<evidence type="ECO:0000313" key="3">
    <source>
        <dbReference type="Proteomes" id="UP000477750"/>
    </source>
</evidence>
<protein>
    <submittedName>
        <fullName evidence="2">Zinc-binding dehydrogenase</fullName>
    </submittedName>
</protein>
<comment type="caution">
    <text evidence="2">The sequence shown here is derived from an EMBL/GenBank/DDBJ whole genome shotgun (WGS) entry which is preliminary data.</text>
</comment>
<dbReference type="SMART" id="SM00829">
    <property type="entry name" value="PKS_ER"/>
    <property type="match status" value="1"/>
</dbReference>
<proteinExistence type="predicted"/>
<dbReference type="EMBL" id="WIAO01000030">
    <property type="protein sequence ID" value="MQM27853.1"/>
    <property type="molecule type" value="Genomic_DNA"/>
</dbReference>
<dbReference type="AlphaFoldDB" id="A0A6L5GEL4"/>
<reference evidence="2 3" key="1">
    <citation type="submission" date="2019-10" db="EMBL/GenBank/DDBJ databases">
        <title>Glycomyces albidus sp. nov., a novel actinomycete isolated from rhizosphere soil of wheat (Triticum aestivum L.).</title>
        <authorList>
            <person name="Qian L."/>
        </authorList>
    </citation>
    <scope>NUCLEOTIDE SEQUENCE [LARGE SCALE GENOMIC DNA]</scope>
    <source>
        <strain evidence="2 3">NEAU-7082</strain>
    </source>
</reference>
<dbReference type="Gene3D" id="3.40.50.720">
    <property type="entry name" value="NAD(P)-binding Rossmann-like Domain"/>
    <property type="match status" value="1"/>
</dbReference>
<dbReference type="CDD" id="cd08267">
    <property type="entry name" value="MDR1"/>
    <property type="match status" value="1"/>
</dbReference>
<dbReference type="Proteomes" id="UP000477750">
    <property type="component" value="Unassembled WGS sequence"/>
</dbReference>
<dbReference type="GO" id="GO:0016491">
    <property type="term" value="F:oxidoreductase activity"/>
    <property type="evidence" value="ECO:0007669"/>
    <property type="project" value="InterPro"/>
</dbReference>
<accession>A0A6L5GEL4</accession>
<gene>
    <name evidence="2" type="ORF">GFD30_20100</name>
</gene>
<evidence type="ECO:0000313" key="2">
    <source>
        <dbReference type="EMBL" id="MQM27853.1"/>
    </source>
</evidence>
<evidence type="ECO:0000259" key="1">
    <source>
        <dbReference type="SMART" id="SM00829"/>
    </source>
</evidence>
<dbReference type="InterPro" id="IPR052733">
    <property type="entry name" value="Chloroplast_QOR"/>
</dbReference>
<dbReference type="Pfam" id="PF13602">
    <property type="entry name" value="ADH_zinc_N_2"/>
    <property type="match status" value="1"/>
</dbReference>
<dbReference type="PANTHER" id="PTHR44013:SF1">
    <property type="entry name" value="ZINC-TYPE ALCOHOL DEHYDROGENASE-LIKE PROTEIN C16A3.02C"/>
    <property type="match status" value="1"/>
</dbReference>
<dbReference type="SUPFAM" id="SSF51735">
    <property type="entry name" value="NAD(P)-binding Rossmann-fold domains"/>
    <property type="match status" value="1"/>
</dbReference>